<keyword evidence="2" id="KW-0560">Oxidoreductase</keyword>
<dbReference type="CDD" id="cd16359">
    <property type="entry name" value="VOC_BsCatE_like_C"/>
    <property type="match status" value="1"/>
</dbReference>
<accession>A0A143YAP0</accession>
<dbReference type="RefSeq" id="WP_087031198.1">
    <property type="nucleotide sequence ID" value="NZ_FJNE01000002.1"/>
</dbReference>
<dbReference type="InterPro" id="IPR029068">
    <property type="entry name" value="Glyas_Bleomycin-R_OHBP_Dase"/>
</dbReference>
<proteinExistence type="predicted"/>
<dbReference type="Pfam" id="PF00903">
    <property type="entry name" value="Glyoxalase"/>
    <property type="match status" value="2"/>
</dbReference>
<dbReference type="Proteomes" id="UP000242754">
    <property type="component" value="Unassembled WGS sequence"/>
</dbReference>
<evidence type="ECO:0000313" key="3">
    <source>
        <dbReference type="Proteomes" id="UP000242754"/>
    </source>
</evidence>
<feature type="domain" description="VOC" evidence="1">
    <location>
        <begin position="167"/>
        <end position="283"/>
    </location>
</feature>
<dbReference type="STRING" id="140314.SAMN04488076_10177"/>
<dbReference type="InterPro" id="IPR037523">
    <property type="entry name" value="VOC_core"/>
</dbReference>
<dbReference type="PANTHER" id="PTHR43279:SF1">
    <property type="entry name" value="CATECHOL-2,3-DIOXYGENASE"/>
    <property type="match status" value="1"/>
</dbReference>
<dbReference type="SUPFAM" id="SSF54593">
    <property type="entry name" value="Glyoxalase/Bleomycin resistance protein/Dihydroxybiphenyl dioxygenase"/>
    <property type="match status" value="2"/>
</dbReference>
<gene>
    <name evidence="2" type="ORF">Tpal_593</name>
</gene>
<dbReference type="InterPro" id="IPR004360">
    <property type="entry name" value="Glyas_Fos-R_dOase_dom"/>
</dbReference>
<dbReference type="GO" id="GO:0051213">
    <property type="term" value="F:dioxygenase activity"/>
    <property type="evidence" value="ECO:0007669"/>
    <property type="project" value="UniProtKB-KW"/>
</dbReference>
<dbReference type="Gene3D" id="3.10.180.10">
    <property type="entry name" value="2,3-Dihydroxybiphenyl 1,2-Dioxygenase, domain 1"/>
    <property type="match status" value="2"/>
</dbReference>
<name>A0A143YAP0_9LACT</name>
<dbReference type="OrthoDB" id="9792626at2"/>
<feature type="domain" description="VOC" evidence="1">
    <location>
        <begin position="8"/>
        <end position="125"/>
    </location>
</feature>
<dbReference type="PROSITE" id="PS51819">
    <property type="entry name" value="VOC"/>
    <property type="match status" value="2"/>
</dbReference>
<evidence type="ECO:0000259" key="1">
    <source>
        <dbReference type="PROSITE" id="PS51819"/>
    </source>
</evidence>
<reference evidence="2 3" key="1">
    <citation type="submission" date="2016-02" db="EMBL/GenBank/DDBJ databases">
        <authorList>
            <person name="Wen L."/>
            <person name="He K."/>
            <person name="Yang H."/>
        </authorList>
    </citation>
    <scope>NUCLEOTIDE SEQUENCE [LARGE SCALE GENOMIC DNA]</scope>
    <source>
        <strain evidence="2">Trichococcus palustris</strain>
    </source>
</reference>
<keyword evidence="3" id="KW-1185">Reference proteome</keyword>
<organism evidence="2 3">
    <name type="scientific">Trichococcus palustris</name>
    <dbReference type="NCBI Taxonomy" id="140314"/>
    <lineage>
        <taxon>Bacteria</taxon>
        <taxon>Bacillati</taxon>
        <taxon>Bacillota</taxon>
        <taxon>Bacilli</taxon>
        <taxon>Lactobacillales</taxon>
        <taxon>Carnobacteriaceae</taxon>
        <taxon>Trichococcus</taxon>
    </lineage>
</organism>
<dbReference type="AlphaFoldDB" id="A0A143YAP0"/>
<sequence length="283" mass="31340">MDKTNNWELGKVVLKVNDLEKMTAFYQEAIGLDILEKQAHATVLGVKTDNVPLVELIEIPKASSRTVTAGLYHLAILLPTRGDLGAMLYHLVTKKYDLVGASDHGYSEALYLNDPEGNGIEIYRDKPMAEWDIRPDGRIEGITAAMDTEAVVQSMEKLFAGIPSGTKMGHVHLTVHDLEDTEEFYVNVLGIALKSNYFGQAKFFASGNYHHHIGSNVWSGRNLPAPLETQTGMAYYTWLLPSKSELDALKDRLEKNNVTYETAADTLIFKDNSGITIHATVGK</sequence>
<dbReference type="PANTHER" id="PTHR43279">
    <property type="entry name" value="CATECHOL-2,3-DIOXYGENASE"/>
    <property type="match status" value="1"/>
</dbReference>
<keyword evidence="2" id="KW-0223">Dioxygenase</keyword>
<protein>
    <submittedName>
        <fullName evidence="2">Glyoxalase/bleomycin resistance protein/dihydroxybiphenyl dioxygenase</fullName>
    </submittedName>
</protein>
<dbReference type="EMBL" id="FJNE01000002">
    <property type="protein sequence ID" value="CZQ85138.1"/>
    <property type="molecule type" value="Genomic_DNA"/>
</dbReference>
<evidence type="ECO:0000313" key="2">
    <source>
        <dbReference type="EMBL" id="CZQ85138.1"/>
    </source>
</evidence>